<feature type="compositionally biased region" description="Basic and acidic residues" evidence="1">
    <location>
        <begin position="213"/>
        <end position="223"/>
    </location>
</feature>
<evidence type="ECO:0000313" key="2">
    <source>
        <dbReference type="Proteomes" id="UP001652662"/>
    </source>
</evidence>
<gene>
    <name evidence="3" type="primary">LOC139075425</name>
</gene>
<feature type="region of interest" description="Disordered" evidence="1">
    <location>
        <begin position="142"/>
        <end position="175"/>
    </location>
</feature>
<keyword evidence="2" id="KW-1185">Reference proteome</keyword>
<accession>A0ABM4KI24</accession>
<feature type="compositionally biased region" description="Low complexity" evidence="1">
    <location>
        <begin position="274"/>
        <end position="292"/>
    </location>
</feature>
<dbReference type="GeneID" id="139075425"/>
<feature type="compositionally biased region" description="Pro residues" evidence="1">
    <location>
        <begin position="314"/>
        <end position="324"/>
    </location>
</feature>
<evidence type="ECO:0000256" key="1">
    <source>
        <dbReference type="SAM" id="MobiDB-lite"/>
    </source>
</evidence>
<reference evidence="3" key="1">
    <citation type="submission" date="2025-08" db="UniProtKB">
        <authorList>
            <consortium name="RefSeq"/>
        </authorList>
    </citation>
    <scope>IDENTIFICATION</scope>
    <source>
        <tissue evidence="3">Blood</tissue>
    </source>
</reference>
<sequence length="463" mass="49669">MCATLGCKAHLARQLLSPWKEEPLGVCRLTGKVLTPGGRRGKPEQALAGNPHTRTLPHPVFLNPFLRRREVTGFKDTWNPSLWRRQVAASDCRSRLILRSGAPPPTPHPRVTLRPPPLCYGRGAASPRLRWCAGSPRRPHPRLALLPSLPPSSPAGRSAHTGAPARGRAGGGGRCCRCRSPSPSRDCPPCCGLCGRLPLSLWSKPSPASLRSSRGEEDAERRRGAAGWGKPGSEQGAPAAERRQPGSLAPSAPATAGGSRQSDAARLLLGGGQRRLPAAARPTPARLPRSSPFSVLEDAPGRSSLSEREVRSPLPAPPTSPGAPLPAAACASPGSDAPPAGRLAFCQLATHGIDCPRLPRLELVVAFDAWPGRGARHQGVWRIPRAPVCWGPLRGQRPYPGTDGARDPWRYFPALSRPTLSTEQSEKWLKKLRSDLPEILQATWKKPPSSGTWRRLCWNLCGG</sequence>
<dbReference type="RefSeq" id="XP_070427842.1">
    <property type="nucleotide sequence ID" value="XM_070571741.1"/>
</dbReference>
<protein>
    <submittedName>
        <fullName evidence="3">Uncharacterized protein</fullName>
    </submittedName>
</protein>
<feature type="region of interest" description="Disordered" evidence="1">
    <location>
        <begin position="274"/>
        <end position="336"/>
    </location>
</feature>
<organism evidence="2 3">
    <name type="scientific">Equus przewalskii</name>
    <name type="common">Przewalski's horse</name>
    <name type="synonym">Equus caballus przewalskii</name>
    <dbReference type="NCBI Taxonomy" id="9798"/>
    <lineage>
        <taxon>Eukaryota</taxon>
        <taxon>Metazoa</taxon>
        <taxon>Chordata</taxon>
        <taxon>Craniata</taxon>
        <taxon>Vertebrata</taxon>
        <taxon>Euteleostomi</taxon>
        <taxon>Mammalia</taxon>
        <taxon>Eutheria</taxon>
        <taxon>Laurasiatheria</taxon>
        <taxon>Perissodactyla</taxon>
        <taxon>Equidae</taxon>
        <taxon>Equus</taxon>
    </lineage>
</organism>
<feature type="compositionally biased region" description="Low complexity" evidence="1">
    <location>
        <begin position="154"/>
        <end position="167"/>
    </location>
</feature>
<feature type="region of interest" description="Disordered" evidence="1">
    <location>
        <begin position="204"/>
        <end position="261"/>
    </location>
</feature>
<dbReference type="Proteomes" id="UP001652662">
    <property type="component" value="Chromosome 13"/>
</dbReference>
<name>A0ABM4KI24_EQUPR</name>
<proteinExistence type="predicted"/>
<evidence type="ECO:0000313" key="3">
    <source>
        <dbReference type="RefSeq" id="XP_070427842.1"/>
    </source>
</evidence>